<comment type="caution">
    <text evidence="1">The sequence shown here is derived from an EMBL/GenBank/DDBJ whole genome shotgun (WGS) entry which is preliminary data.</text>
</comment>
<dbReference type="Proteomes" id="UP001062846">
    <property type="component" value="Chromosome 10"/>
</dbReference>
<organism evidence="1 2">
    <name type="scientific">Rhododendron molle</name>
    <name type="common">Chinese azalea</name>
    <name type="synonym">Azalea mollis</name>
    <dbReference type="NCBI Taxonomy" id="49168"/>
    <lineage>
        <taxon>Eukaryota</taxon>
        <taxon>Viridiplantae</taxon>
        <taxon>Streptophyta</taxon>
        <taxon>Embryophyta</taxon>
        <taxon>Tracheophyta</taxon>
        <taxon>Spermatophyta</taxon>
        <taxon>Magnoliopsida</taxon>
        <taxon>eudicotyledons</taxon>
        <taxon>Gunneridae</taxon>
        <taxon>Pentapetalae</taxon>
        <taxon>asterids</taxon>
        <taxon>Ericales</taxon>
        <taxon>Ericaceae</taxon>
        <taxon>Ericoideae</taxon>
        <taxon>Rhodoreae</taxon>
        <taxon>Rhododendron</taxon>
    </lineage>
</organism>
<gene>
    <name evidence="1" type="ORF">RHMOL_Rhmol10G0185400</name>
</gene>
<evidence type="ECO:0000313" key="1">
    <source>
        <dbReference type="EMBL" id="KAI8535582.1"/>
    </source>
</evidence>
<proteinExistence type="predicted"/>
<sequence length="204" mass="22347">MTPHTLVPFLCVFAIVASPVHCHRKPILLVLHQTSASYVCTFHKPVSVAHHPPHAAQVTTATLDDRSSAHPPLPKPHATLDHLIRVFTCHLVHPRSTLVFSLQSLISDMSPLVSACVLTKRALQHPPKLGYNTRKNVSLLTRSPTTDHDLSWPSETDHYVATSLHTTQTASKHSIPTQLSNSPSLGASKQKMEHGVGSRTTNPF</sequence>
<name>A0ACC0M3Y4_RHOML</name>
<keyword evidence="2" id="KW-1185">Reference proteome</keyword>
<protein>
    <submittedName>
        <fullName evidence="1">Uncharacterized protein</fullName>
    </submittedName>
</protein>
<dbReference type="EMBL" id="CM046397">
    <property type="protein sequence ID" value="KAI8535582.1"/>
    <property type="molecule type" value="Genomic_DNA"/>
</dbReference>
<evidence type="ECO:0000313" key="2">
    <source>
        <dbReference type="Proteomes" id="UP001062846"/>
    </source>
</evidence>
<reference evidence="1" key="1">
    <citation type="submission" date="2022-02" db="EMBL/GenBank/DDBJ databases">
        <title>Plant Genome Project.</title>
        <authorList>
            <person name="Zhang R.-G."/>
        </authorList>
    </citation>
    <scope>NUCLEOTIDE SEQUENCE</scope>
    <source>
        <strain evidence="1">AT1</strain>
    </source>
</reference>
<accession>A0ACC0M3Y4</accession>